<dbReference type="EMBL" id="CM000762">
    <property type="protein sequence ID" value="KXG31507.2"/>
    <property type="molecule type" value="Genomic_DNA"/>
</dbReference>
<dbReference type="Proteomes" id="UP000000768">
    <property type="component" value="Chromosome 3"/>
</dbReference>
<feature type="region of interest" description="Disordered" evidence="1">
    <location>
        <begin position="350"/>
        <end position="383"/>
    </location>
</feature>
<feature type="compositionally biased region" description="Gly residues" evidence="1">
    <location>
        <begin position="353"/>
        <end position="362"/>
    </location>
</feature>
<reference evidence="2 3" key="1">
    <citation type="journal article" date="2009" name="Nature">
        <title>The Sorghum bicolor genome and the diversification of grasses.</title>
        <authorList>
            <person name="Paterson A.H."/>
            <person name="Bowers J.E."/>
            <person name="Bruggmann R."/>
            <person name="Dubchak I."/>
            <person name="Grimwood J."/>
            <person name="Gundlach H."/>
            <person name="Haberer G."/>
            <person name="Hellsten U."/>
            <person name="Mitros T."/>
            <person name="Poliakov A."/>
            <person name="Schmutz J."/>
            <person name="Spannagl M."/>
            <person name="Tang H."/>
            <person name="Wang X."/>
            <person name="Wicker T."/>
            <person name="Bharti A.K."/>
            <person name="Chapman J."/>
            <person name="Feltus F.A."/>
            <person name="Gowik U."/>
            <person name="Grigoriev I.V."/>
            <person name="Lyons E."/>
            <person name="Maher C.A."/>
            <person name="Martis M."/>
            <person name="Narechania A."/>
            <person name="Otillar R.P."/>
            <person name="Penning B.W."/>
            <person name="Salamov A.A."/>
            <person name="Wang Y."/>
            <person name="Zhang L."/>
            <person name="Carpita N.C."/>
            <person name="Freeling M."/>
            <person name="Gingle A.R."/>
            <person name="Hash C.T."/>
            <person name="Keller B."/>
            <person name="Klein P."/>
            <person name="Kresovich S."/>
            <person name="McCann M.C."/>
            <person name="Ming R."/>
            <person name="Peterson D.G."/>
            <person name="Mehboob-ur-Rahman"/>
            <person name="Ware D."/>
            <person name="Westhoff P."/>
            <person name="Mayer K.F."/>
            <person name="Messing J."/>
            <person name="Rokhsar D.S."/>
        </authorList>
    </citation>
    <scope>NUCLEOTIDE SEQUENCE [LARGE SCALE GENOMIC DNA]</scope>
    <source>
        <strain evidence="3">cv. BTx623</strain>
    </source>
</reference>
<dbReference type="InParanoid" id="A0A1B6Q0Q4"/>
<accession>A0A1B6Q0Q4</accession>
<feature type="compositionally biased region" description="Low complexity" evidence="1">
    <location>
        <begin position="463"/>
        <end position="474"/>
    </location>
</feature>
<evidence type="ECO:0000313" key="3">
    <source>
        <dbReference type="Proteomes" id="UP000000768"/>
    </source>
</evidence>
<keyword evidence="3" id="KW-1185">Reference proteome</keyword>
<gene>
    <name evidence="2" type="ORF">SORBI_3003G009501</name>
</gene>
<dbReference type="AlphaFoldDB" id="A0A1B6Q0Q4"/>
<feature type="compositionally biased region" description="Basic residues" evidence="1">
    <location>
        <begin position="449"/>
        <end position="462"/>
    </location>
</feature>
<feature type="region of interest" description="Disordered" evidence="1">
    <location>
        <begin position="425"/>
        <end position="510"/>
    </location>
</feature>
<dbReference type="OMA" id="AITREPC"/>
<protein>
    <submittedName>
        <fullName evidence="2">Uncharacterized protein</fullName>
    </submittedName>
</protein>
<feature type="region of interest" description="Disordered" evidence="1">
    <location>
        <begin position="271"/>
        <end position="293"/>
    </location>
</feature>
<reference evidence="3" key="2">
    <citation type="journal article" date="2018" name="Plant J.">
        <title>The Sorghum bicolor reference genome: improved assembly, gene annotations, a transcriptome atlas, and signatures of genome organization.</title>
        <authorList>
            <person name="McCormick R.F."/>
            <person name="Truong S.K."/>
            <person name="Sreedasyam A."/>
            <person name="Jenkins J."/>
            <person name="Shu S."/>
            <person name="Sims D."/>
            <person name="Kennedy M."/>
            <person name="Amirebrahimi M."/>
            <person name="Weers B.D."/>
            <person name="McKinley B."/>
            <person name="Mattison A."/>
            <person name="Morishige D.T."/>
            <person name="Grimwood J."/>
            <person name="Schmutz J."/>
            <person name="Mullet J.E."/>
        </authorList>
    </citation>
    <scope>NUCLEOTIDE SEQUENCE [LARGE SCALE GENOMIC DNA]</scope>
    <source>
        <strain evidence="3">cv. BTx623</strain>
    </source>
</reference>
<name>A0A1B6Q0Q4_SORBI</name>
<dbReference type="Gramene" id="KXG31507">
    <property type="protein sequence ID" value="KXG31507"/>
    <property type="gene ID" value="SORBI_3003G009501"/>
</dbReference>
<sequence length="510" mass="54492">MACFRHLRHSNIELPRGKRSVWGGGGGRSKYLGGVVGDGLGADVAEPPEDSGADHHAGASAEIASLPISTAATPSLPADQKVKMIQQARQCHLGACLCEPDPGAHPPAGAERQQLEVLPPEVDGGSQEPLRHELLGALPRRGVPADGPGVDQHACARRDVEPQDLGVRRRLPGHQQRQRRVQPERLLHHSLQVVQLRDVVLVDAGGAGRRRADLVLGSAHGARLDADLFVVLVDVQQHVHEIPTIAVTLSARPPAVVVNHLLEQPVERLERPPDLPLQPGDGVHPAQPRQQLPDRHRPDELLEVGEHLPLPTAGLKLVEQPARALVTERGARHDGVGVLGEEFAEVDRRASGAGAGPGGQRGGLLLPDAAEGPDAARAEEVDDADAARLAPVLAVGRERDVAAVEEALGHGAGWPARERQVARPHHLLGGGRGGHHHGGHTAQAEQQHRAVRARQGRQRAVRQRAQQVEVAQQREAPRRRRQRQPPAIPARRGSDRSTGSTSNRMNGVSG</sequence>
<organism evidence="2 3">
    <name type="scientific">Sorghum bicolor</name>
    <name type="common">Sorghum</name>
    <name type="synonym">Sorghum vulgare</name>
    <dbReference type="NCBI Taxonomy" id="4558"/>
    <lineage>
        <taxon>Eukaryota</taxon>
        <taxon>Viridiplantae</taxon>
        <taxon>Streptophyta</taxon>
        <taxon>Embryophyta</taxon>
        <taxon>Tracheophyta</taxon>
        <taxon>Spermatophyta</taxon>
        <taxon>Magnoliopsida</taxon>
        <taxon>Liliopsida</taxon>
        <taxon>Poales</taxon>
        <taxon>Poaceae</taxon>
        <taxon>PACMAD clade</taxon>
        <taxon>Panicoideae</taxon>
        <taxon>Andropogonodae</taxon>
        <taxon>Andropogoneae</taxon>
        <taxon>Sorghinae</taxon>
        <taxon>Sorghum</taxon>
    </lineage>
</organism>
<evidence type="ECO:0000256" key="1">
    <source>
        <dbReference type="SAM" id="MobiDB-lite"/>
    </source>
</evidence>
<evidence type="ECO:0000313" key="2">
    <source>
        <dbReference type="EMBL" id="KXG31507.2"/>
    </source>
</evidence>
<proteinExistence type="predicted"/>